<evidence type="ECO:0000259" key="1">
    <source>
        <dbReference type="Pfam" id="PF12673"/>
    </source>
</evidence>
<comment type="caution">
    <text evidence="2">The sequence shown here is derived from an EMBL/GenBank/DDBJ whole genome shotgun (WGS) entry which is preliminary data.</text>
</comment>
<sequence>MESLIKNKDDSFTVPRCTSNNKFLKPRVRHCCDVLIDFRTCLTPPPEDFKDLKVMSKLYVKIEKVCCGKVLIGGTLHKTIKWDKAEDAIFCSEDKLIVHKDIPFSCFIDFDCAEETDIFEIVGSEIICEFSELLRFKEGPNGKAIFNEKDIVIIAIQRKNGKQPFNK</sequence>
<proteinExistence type="predicted"/>
<accession>A0ABW8T682</accession>
<evidence type="ECO:0000313" key="3">
    <source>
        <dbReference type="Proteomes" id="UP001623591"/>
    </source>
</evidence>
<reference evidence="2 3" key="1">
    <citation type="submission" date="2024-11" db="EMBL/GenBank/DDBJ databases">
        <authorList>
            <person name="Heng Y.C."/>
            <person name="Lim A.C.H."/>
            <person name="Lee J.K.Y."/>
            <person name="Kittelmann S."/>
        </authorList>
    </citation>
    <scope>NUCLEOTIDE SEQUENCE [LARGE SCALE GENOMIC DNA]</scope>
    <source>
        <strain evidence="2 3">WILCCON 0185</strain>
    </source>
</reference>
<feature type="domain" description="SipL SPOCS" evidence="1">
    <location>
        <begin position="52"/>
        <end position="118"/>
    </location>
</feature>
<dbReference type="EMBL" id="JBJHZZ010000010">
    <property type="protein sequence ID" value="MFL0247930.1"/>
    <property type="molecule type" value="Genomic_DNA"/>
</dbReference>
<name>A0ABW8T682_9CLOT</name>
<evidence type="ECO:0000313" key="2">
    <source>
        <dbReference type="EMBL" id="MFL0247930.1"/>
    </source>
</evidence>
<dbReference type="RefSeq" id="WP_406770358.1">
    <property type="nucleotide sequence ID" value="NZ_JBJHZZ010000010.1"/>
</dbReference>
<organism evidence="2 3">
    <name type="scientific">Candidatus Clostridium stratigraminis</name>
    <dbReference type="NCBI Taxonomy" id="3381661"/>
    <lineage>
        <taxon>Bacteria</taxon>
        <taxon>Bacillati</taxon>
        <taxon>Bacillota</taxon>
        <taxon>Clostridia</taxon>
        <taxon>Eubacteriales</taxon>
        <taxon>Clostridiaceae</taxon>
        <taxon>Clostridium</taxon>
    </lineage>
</organism>
<dbReference type="InterPro" id="IPR024300">
    <property type="entry name" value="SipL_SPOCS_dom"/>
</dbReference>
<dbReference type="Proteomes" id="UP001623591">
    <property type="component" value="Unassembled WGS sequence"/>
</dbReference>
<protein>
    <recommendedName>
        <fullName evidence="1">SipL SPOCS domain-containing protein</fullName>
    </recommendedName>
</protein>
<dbReference type="Pfam" id="PF12673">
    <property type="entry name" value="SipL"/>
    <property type="match status" value="1"/>
</dbReference>
<gene>
    <name evidence="2" type="ORF">ACJDUG_13225</name>
</gene>
<keyword evidence="3" id="KW-1185">Reference proteome</keyword>